<organism evidence="2 3">
    <name type="scientific">Pristionchus mayeri</name>
    <dbReference type="NCBI Taxonomy" id="1317129"/>
    <lineage>
        <taxon>Eukaryota</taxon>
        <taxon>Metazoa</taxon>
        <taxon>Ecdysozoa</taxon>
        <taxon>Nematoda</taxon>
        <taxon>Chromadorea</taxon>
        <taxon>Rhabditida</taxon>
        <taxon>Rhabditina</taxon>
        <taxon>Diplogasteromorpha</taxon>
        <taxon>Diplogasteroidea</taxon>
        <taxon>Neodiplogasteridae</taxon>
        <taxon>Pristionchus</taxon>
    </lineage>
</organism>
<gene>
    <name evidence="2" type="ORF">PMAYCL1PPCAC_24667</name>
</gene>
<comment type="caution">
    <text evidence="2">The sequence shown here is derived from an EMBL/GenBank/DDBJ whole genome shotgun (WGS) entry which is preliminary data.</text>
</comment>
<name>A0AAN5D2D9_9BILA</name>
<evidence type="ECO:0000313" key="2">
    <source>
        <dbReference type="EMBL" id="GMR54472.1"/>
    </source>
</evidence>
<feature type="compositionally biased region" description="Basic and acidic residues" evidence="1">
    <location>
        <begin position="18"/>
        <end position="40"/>
    </location>
</feature>
<keyword evidence="3" id="KW-1185">Reference proteome</keyword>
<sequence length="93" mass="10701">SDSHLSIVAVTKWATRGDHRGNERERERVRLTSSSKEGRKAQTWWSPCLQQPQKRQSPTRHLRQRRIQQSTQRALSAAITPRTIMSQVSIAVV</sequence>
<evidence type="ECO:0000313" key="3">
    <source>
        <dbReference type="Proteomes" id="UP001328107"/>
    </source>
</evidence>
<dbReference type="Proteomes" id="UP001328107">
    <property type="component" value="Unassembled WGS sequence"/>
</dbReference>
<reference evidence="3" key="1">
    <citation type="submission" date="2022-10" db="EMBL/GenBank/DDBJ databases">
        <title>Genome assembly of Pristionchus species.</title>
        <authorList>
            <person name="Yoshida K."/>
            <person name="Sommer R.J."/>
        </authorList>
    </citation>
    <scope>NUCLEOTIDE SEQUENCE [LARGE SCALE GENOMIC DNA]</scope>
    <source>
        <strain evidence="3">RS5460</strain>
    </source>
</reference>
<feature type="region of interest" description="Disordered" evidence="1">
    <location>
        <begin position="18"/>
        <end position="42"/>
    </location>
</feature>
<evidence type="ECO:0000256" key="1">
    <source>
        <dbReference type="SAM" id="MobiDB-lite"/>
    </source>
</evidence>
<protein>
    <submittedName>
        <fullName evidence="2">Uncharacterized protein</fullName>
    </submittedName>
</protein>
<proteinExistence type="predicted"/>
<dbReference type="AlphaFoldDB" id="A0AAN5D2D9"/>
<feature type="region of interest" description="Disordered" evidence="1">
    <location>
        <begin position="49"/>
        <end position="68"/>
    </location>
</feature>
<accession>A0AAN5D2D9</accession>
<dbReference type="EMBL" id="BTRK01000005">
    <property type="protein sequence ID" value="GMR54472.1"/>
    <property type="molecule type" value="Genomic_DNA"/>
</dbReference>
<feature type="non-terminal residue" evidence="2">
    <location>
        <position position="1"/>
    </location>
</feature>
<feature type="compositionally biased region" description="Basic residues" evidence="1">
    <location>
        <begin position="57"/>
        <end position="66"/>
    </location>
</feature>